<evidence type="ECO:0000256" key="5">
    <source>
        <dbReference type="ARBA" id="ARBA00023027"/>
    </source>
</evidence>
<dbReference type="PANTHER" id="PTHR43275">
    <property type="entry name" value="D-MALATE DEHYDROGENASE [DECARBOXYLATING]"/>
    <property type="match status" value="1"/>
</dbReference>
<evidence type="ECO:0000256" key="4">
    <source>
        <dbReference type="ARBA" id="ARBA00023002"/>
    </source>
</evidence>
<gene>
    <name evidence="8" type="primary">leuB</name>
    <name evidence="8" type="ORF">HG15A2_07960</name>
</gene>
<dbReference type="InterPro" id="IPR024084">
    <property type="entry name" value="IsoPropMal-DH-like_dom"/>
</dbReference>
<protein>
    <submittedName>
        <fullName evidence="8">3-isopropylmalate dehydrogenase</fullName>
        <ecNumber evidence="8">1.1.1.85</ecNumber>
    </submittedName>
</protein>
<keyword evidence="9" id="KW-1185">Reference proteome</keyword>
<keyword evidence="6" id="KW-0464">Manganese</keyword>
<dbReference type="RefSeq" id="WP_145057993.1">
    <property type="nucleotide sequence ID" value="NZ_CP036263.1"/>
</dbReference>
<dbReference type="Proteomes" id="UP000319852">
    <property type="component" value="Chromosome"/>
</dbReference>
<keyword evidence="3" id="KW-0479">Metal-binding</keyword>
<comment type="cofactor">
    <cofactor evidence="1">
        <name>Mn(2+)</name>
        <dbReference type="ChEBI" id="CHEBI:29035"/>
    </cofactor>
</comment>
<evidence type="ECO:0000313" key="8">
    <source>
        <dbReference type="EMBL" id="QDS97533.1"/>
    </source>
</evidence>
<dbReference type="SUPFAM" id="SSF53659">
    <property type="entry name" value="Isocitrate/Isopropylmalate dehydrogenase-like"/>
    <property type="match status" value="1"/>
</dbReference>
<evidence type="ECO:0000256" key="6">
    <source>
        <dbReference type="ARBA" id="ARBA00023211"/>
    </source>
</evidence>
<evidence type="ECO:0000313" key="9">
    <source>
        <dbReference type="Proteomes" id="UP000319852"/>
    </source>
</evidence>
<dbReference type="NCBIfam" id="NF002898">
    <property type="entry name" value="PRK03437.1"/>
    <property type="match status" value="1"/>
</dbReference>
<accession>A0A517MRM5</accession>
<keyword evidence="4 8" id="KW-0560">Oxidoreductase</keyword>
<dbReference type="PROSITE" id="PS00470">
    <property type="entry name" value="IDH_IMDH"/>
    <property type="match status" value="1"/>
</dbReference>
<dbReference type="GO" id="GO:0003862">
    <property type="term" value="F:3-isopropylmalate dehydrogenase activity"/>
    <property type="evidence" value="ECO:0007669"/>
    <property type="project" value="UniProtKB-EC"/>
</dbReference>
<dbReference type="PANTHER" id="PTHR43275:SF1">
    <property type="entry name" value="D-MALATE DEHYDROGENASE [DECARBOXYLATING]"/>
    <property type="match status" value="1"/>
</dbReference>
<organism evidence="8 9">
    <name type="scientific">Adhaeretor mobilis</name>
    <dbReference type="NCBI Taxonomy" id="1930276"/>
    <lineage>
        <taxon>Bacteria</taxon>
        <taxon>Pseudomonadati</taxon>
        <taxon>Planctomycetota</taxon>
        <taxon>Planctomycetia</taxon>
        <taxon>Pirellulales</taxon>
        <taxon>Lacipirellulaceae</taxon>
        <taxon>Adhaeretor</taxon>
    </lineage>
</organism>
<dbReference type="OrthoDB" id="9806254at2"/>
<dbReference type="KEGG" id="amob:HG15A2_07960"/>
<dbReference type="InterPro" id="IPR050501">
    <property type="entry name" value="ICDH/IPMDH"/>
</dbReference>
<dbReference type="EC" id="1.1.1.85" evidence="8"/>
<evidence type="ECO:0000259" key="7">
    <source>
        <dbReference type="SMART" id="SM01329"/>
    </source>
</evidence>
<dbReference type="Gene3D" id="3.40.718.10">
    <property type="entry name" value="Isopropylmalate Dehydrogenase"/>
    <property type="match status" value="1"/>
</dbReference>
<dbReference type="SMART" id="SM01329">
    <property type="entry name" value="Iso_dh"/>
    <property type="match status" value="1"/>
</dbReference>
<name>A0A517MRM5_9BACT</name>
<keyword evidence="5" id="KW-0520">NAD</keyword>
<dbReference type="EMBL" id="CP036263">
    <property type="protein sequence ID" value="QDS97533.1"/>
    <property type="molecule type" value="Genomic_DNA"/>
</dbReference>
<dbReference type="InterPro" id="IPR019818">
    <property type="entry name" value="IsoCit/isopropylmalate_DH_CS"/>
</dbReference>
<feature type="domain" description="Isopropylmalate dehydrogenase-like" evidence="7">
    <location>
        <begin position="2"/>
        <end position="355"/>
    </location>
</feature>
<dbReference type="AlphaFoldDB" id="A0A517MRM5"/>
<dbReference type="GO" id="GO:0000287">
    <property type="term" value="F:magnesium ion binding"/>
    <property type="evidence" value="ECO:0007669"/>
    <property type="project" value="InterPro"/>
</dbReference>
<evidence type="ECO:0000256" key="3">
    <source>
        <dbReference type="ARBA" id="ARBA00022723"/>
    </source>
</evidence>
<evidence type="ECO:0000256" key="1">
    <source>
        <dbReference type="ARBA" id="ARBA00001936"/>
    </source>
</evidence>
<dbReference type="Pfam" id="PF00180">
    <property type="entry name" value="Iso_dh"/>
    <property type="match status" value="1"/>
</dbReference>
<sequence>MKIAVIAGDGIGPEVVGASLEVLKTVAAANNLSYTTTDFPFSAKHFLDSGHILDDADVAKLKEFDAILLGAVGGLPNDPRLAGGVIEKGILLKLRFDLDQYINLRPVTLYPGIDTPLKDKTSEHINFVCVRENTEDLYCGLGGIVRKGTPQEVANQTMVATRFGAERCIRYAFELARTRSRKHLTLVHKTNVLNFAGDTWHRAFEEVAEEYSDIETGYHHVDACCMFMVAQPEVYDTIVVPNMFGDIITDLGAAIAGGMGIASSGNLNPGGTAPSMFEPVHGSAPDIAGQNLANPIATIDSLGLLLRETGRIKGNAAAVKCGEQIGAAVKKVTPKFAGKSLDRSGFGTDEIGRMVSDAL</sequence>
<dbReference type="GO" id="GO:0051287">
    <property type="term" value="F:NAD binding"/>
    <property type="evidence" value="ECO:0007669"/>
    <property type="project" value="InterPro"/>
</dbReference>
<proteinExistence type="predicted"/>
<reference evidence="8 9" key="1">
    <citation type="submission" date="2019-02" db="EMBL/GenBank/DDBJ databases">
        <title>Deep-cultivation of Planctomycetes and their phenomic and genomic characterization uncovers novel biology.</title>
        <authorList>
            <person name="Wiegand S."/>
            <person name="Jogler M."/>
            <person name="Boedeker C."/>
            <person name="Pinto D."/>
            <person name="Vollmers J."/>
            <person name="Rivas-Marin E."/>
            <person name="Kohn T."/>
            <person name="Peeters S.H."/>
            <person name="Heuer A."/>
            <person name="Rast P."/>
            <person name="Oberbeckmann S."/>
            <person name="Bunk B."/>
            <person name="Jeske O."/>
            <person name="Meyerdierks A."/>
            <person name="Storesund J.E."/>
            <person name="Kallscheuer N."/>
            <person name="Luecker S."/>
            <person name="Lage O.M."/>
            <person name="Pohl T."/>
            <person name="Merkel B.J."/>
            <person name="Hornburger P."/>
            <person name="Mueller R.-W."/>
            <person name="Bruemmer F."/>
            <person name="Labrenz M."/>
            <person name="Spormann A.M."/>
            <person name="Op den Camp H."/>
            <person name="Overmann J."/>
            <person name="Amann R."/>
            <person name="Jetten M.S.M."/>
            <person name="Mascher T."/>
            <person name="Medema M.H."/>
            <person name="Devos D.P."/>
            <person name="Kaster A.-K."/>
            <person name="Ovreas L."/>
            <person name="Rohde M."/>
            <person name="Galperin M.Y."/>
            <person name="Jogler C."/>
        </authorList>
    </citation>
    <scope>NUCLEOTIDE SEQUENCE [LARGE SCALE GENOMIC DNA]</scope>
    <source>
        <strain evidence="8 9">HG15A2</strain>
    </source>
</reference>
<comment type="cofactor">
    <cofactor evidence="2">
        <name>Mg(2+)</name>
        <dbReference type="ChEBI" id="CHEBI:18420"/>
    </cofactor>
</comment>
<evidence type="ECO:0000256" key="2">
    <source>
        <dbReference type="ARBA" id="ARBA00001946"/>
    </source>
</evidence>